<accession>A0A2H0RMG1</accession>
<dbReference type="InterPro" id="IPR011042">
    <property type="entry name" value="6-blade_b-propeller_TolB-like"/>
</dbReference>
<reference evidence="2 3" key="1">
    <citation type="submission" date="2017-09" db="EMBL/GenBank/DDBJ databases">
        <title>Depth-based differentiation of microbial function through sediment-hosted aquifers and enrichment of novel symbionts in the deep terrestrial subsurface.</title>
        <authorList>
            <person name="Probst A.J."/>
            <person name="Ladd B."/>
            <person name="Jarett J.K."/>
            <person name="Geller-Mcgrath D.E."/>
            <person name="Sieber C.M."/>
            <person name="Emerson J.B."/>
            <person name="Anantharaman K."/>
            <person name="Thomas B.C."/>
            <person name="Malmstrom R."/>
            <person name="Stieglmeier M."/>
            <person name="Klingl A."/>
            <person name="Woyke T."/>
            <person name="Ryan C.M."/>
            <person name="Banfield J.F."/>
        </authorList>
    </citation>
    <scope>NUCLEOTIDE SEQUENCE [LARGE SCALE GENOMIC DNA]</scope>
    <source>
        <strain evidence="2">CG10_big_fil_rev_8_21_14_0_10_45_14</strain>
    </source>
</reference>
<gene>
    <name evidence="2" type="ORF">COV07_00680</name>
</gene>
<protein>
    <recommendedName>
        <fullName evidence="4">DUF5050 domain-containing protein</fullName>
    </recommendedName>
</protein>
<evidence type="ECO:0000256" key="1">
    <source>
        <dbReference type="SAM" id="SignalP"/>
    </source>
</evidence>
<dbReference type="SUPFAM" id="SSF82171">
    <property type="entry name" value="DPP6 N-terminal domain-like"/>
    <property type="match status" value="1"/>
</dbReference>
<organism evidence="2 3">
    <name type="scientific">Candidatus Vogelbacteria bacterium CG10_big_fil_rev_8_21_14_0_10_45_14</name>
    <dbReference type="NCBI Taxonomy" id="1975042"/>
    <lineage>
        <taxon>Bacteria</taxon>
        <taxon>Candidatus Vogeliibacteriota</taxon>
    </lineage>
</organism>
<dbReference type="Gene3D" id="2.120.10.30">
    <property type="entry name" value="TolB, C-terminal domain"/>
    <property type="match status" value="1"/>
</dbReference>
<keyword evidence="1" id="KW-0732">Signal</keyword>
<name>A0A2H0RMG1_9BACT</name>
<comment type="caution">
    <text evidence="2">The sequence shown here is derived from an EMBL/GenBank/DDBJ whole genome shotgun (WGS) entry which is preliminary data.</text>
</comment>
<proteinExistence type="predicted"/>
<evidence type="ECO:0008006" key="4">
    <source>
        <dbReference type="Google" id="ProtNLM"/>
    </source>
</evidence>
<evidence type="ECO:0000313" key="2">
    <source>
        <dbReference type="EMBL" id="PIR47174.1"/>
    </source>
</evidence>
<dbReference type="EMBL" id="PCYL01000005">
    <property type="protein sequence ID" value="PIR47174.1"/>
    <property type="molecule type" value="Genomic_DNA"/>
</dbReference>
<evidence type="ECO:0000313" key="3">
    <source>
        <dbReference type="Proteomes" id="UP000230833"/>
    </source>
</evidence>
<dbReference type="Proteomes" id="UP000230833">
    <property type="component" value="Unassembled WGS sequence"/>
</dbReference>
<feature type="signal peptide" evidence="1">
    <location>
        <begin position="1"/>
        <end position="20"/>
    </location>
</feature>
<sequence length="522" mass="57215">MKYLILSALLSWGVAISAFGDQPTKTEAGIYSLRVADTSIVGEWGTLEQEIALVPGKLTYFSLVGNPTSIARGMEPTEDDLRRALHAQVLYTNVESSGGVRFGTSHDGLHSKNRPLAGGVGYAAALHPSDIARTIRLKSIPWSRRHLVAKTPLVGYPRGIPAGEDSQLLALRAGVGDVVNFGIIGIPAIYAKPMSPIFPIIPGGAYLLTGRGRSASVLEMPDMYRQDDIIYTSEDDFVIVERPFRLPNQRIRAADGSYDRVFVDGDAFFGTWAHDGESVFYISQPFVDGQRLDGYAIFRKWMDGRVETIVPAEDGIYYQRISASPDGGSIVLQRQSRQGHQFDDKLVSVSLVSGIKSLVLVETSGREIAPSFATDGTLYFSIKIASNGAIARLRKGETEAEVLYVGAPDHFPTSIEPTSDNRWLYFSEFVLDRETGDGRTFIYRLPIFNVFASPEPVAHDSDLDLSSPSPSSDGEFLHVEVQSLRTLGTIDLRSGAFSRAILEPANRVAIIQKVRPFRANRP</sequence>
<feature type="chain" id="PRO_5013742470" description="DUF5050 domain-containing protein" evidence="1">
    <location>
        <begin position="21"/>
        <end position="522"/>
    </location>
</feature>
<dbReference type="AlphaFoldDB" id="A0A2H0RMG1"/>